<name>A0AAV2CL69_9ROSI</name>
<dbReference type="SUPFAM" id="SSF53098">
    <property type="entry name" value="Ribonuclease H-like"/>
    <property type="match status" value="1"/>
</dbReference>
<evidence type="ECO:0000313" key="3">
    <source>
        <dbReference type="Proteomes" id="UP001497516"/>
    </source>
</evidence>
<dbReference type="CDD" id="cd06222">
    <property type="entry name" value="RNase_H_like"/>
    <property type="match status" value="1"/>
</dbReference>
<sequence length="120" mass="13351">MQKPNRLVVDIGWSAPSTGWYKLNVDGASQGNPGKAGPEGVIRDDRRRWIGGFCYNIGICTAAHAELWALKQGLELAWRKGLRLVIAETDSQLEIDLIQKRSDQAHPFASLLNTIRRLLA</sequence>
<proteinExistence type="predicted"/>
<dbReference type="PANTHER" id="PTHR47723:SF19">
    <property type="entry name" value="POLYNUCLEOTIDYL TRANSFERASE, RIBONUCLEASE H-LIKE SUPERFAMILY PROTEIN"/>
    <property type="match status" value="1"/>
</dbReference>
<gene>
    <name evidence="2" type="ORF">LTRI10_LOCUS4839</name>
</gene>
<reference evidence="2 3" key="1">
    <citation type="submission" date="2024-04" db="EMBL/GenBank/DDBJ databases">
        <authorList>
            <person name="Fracassetti M."/>
        </authorList>
    </citation>
    <scope>NUCLEOTIDE SEQUENCE [LARGE SCALE GENOMIC DNA]</scope>
</reference>
<keyword evidence="3" id="KW-1185">Reference proteome</keyword>
<dbReference type="InterPro" id="IPR012337">
    <property type="entry name" value="RNaseH-like_sf"/>
</dbReference>
<evidence type="ECO:0000259" key="1">
    <source>
        <dbReference type="PROSITE" id="PS50879"/>
    </source>
</evidence>
<dbReference type="Pfam" id="PF13456">
    <property type="entry name" value="RVT_3"/>
    <property type="match status" value="1"/>
</dbReference>
<dbReference type="EMBL" id="OZ034813">
    <property type="protein sequence ID" value="CAL1357187.1"/>
    <property type="molecule type" value="Genomic_DNA"/>
</dbReference>
<accession>A0AAV2CL69</accession>
<evidence type="ECO:0000313" key="2">
    <source>
        <dbReference type="EMBL" id="CAL1357187.1"/>
    </source>
</evidence>
<dbReference type="InterPro" id="IPR044730">
    <property type="entry name" value="RNase_H-like_dom_plant"/>
</dbReference>
<feature type="domain" description="RNase H type-1" evidence="1">
    <location>
        <begin position="17"/>
        <end position="120"/>
    </location>
</feature>
<dbReference type="Proteomes" id="UP001497516">
    <property type="component" value="Chromosome 1"/>
</dbReference>
<dbReference type="AlphaFoldDB" id="A0AAV2CL69"/>
<dbReference type="InterPro" id="IPR053151">
    <property type="entry name" value="RNase_H-like"/>
</dbReference>
<dbReference type="PROSITE" id="PS50879">
    <property type="entry name" value="RNASE_H_1"/>
    <property type="match status" value="1"/>
</dbReference>
<dbReference type="PANTHER" id="PTHR47723">
    <property type="entry name" value="OS05G0353850 PROTEIN"/>
    <property type="match status" value="1"/>
</dbReference>
<dbReference type="InterPro" id="IPR036397">
    <property type="entry name" value="RNaseH_sf"/>
</dbReference>
<dbReference type="Gene3D" id="3.30.420.10">
    <property type="entry name" value="Ribonuclease H-like superfamily/Ribonuclease H"/>
    <property type="match status" value="1"/>
</dbReference>
<dbReference type="GO" id="GO:0004523">
    <property type="term" value="F:RNA-DNA hybrid ribonuclease activity"/>
    <property type="evidence" value="ECO:0007669"/>
    <property type="project" value="InterPro"/>
</dbReference>
<protein>
    <recommendedName>
        <fullName evidence="1">RNase H type-1 domain-containing protein</fullName>
    </recommendedName>
</protein>
<dbReference type="GO" id="GO:0003676">
    <property type="term" value="F:nucleic acid binding"/>
    <property type="evidence" value="ECO:0007669"/>
    <property type="project" value="InterPro"/>
</dbReference>
<organism evidence="2 3">
    <name type="scientific">Linum trigynum</name>
    <dbReference type="NCBI Taxonomy" id="586398"/>
    <lineage>
        <taxon>Eukaryota</taxon>
        <taxon>Viridiplantae</taxon>
        <taxon>Streptophyta</taxon>
        <taxon>Embryophyta</taxon>
        <taxon>Tracheophyta</taxon>
        <taxon>Spermatophyta</taxon>
        <taxon>Magnoliopsida</taxon>
        <taxon>eudicotyledons</taxon>
        <taxon>Gunneridae</taxon>
        <taxon>Pentapetalae</taxon>
        <taxon>rosids</taxon>
        <taxon>fabids</taxon>
        <taxon>Malpighiales</taxon>
        <taxon>Linaceae</taxon>
        <taxon>Linum</taxon>
    </lineage>
</organism>
<dbReference type="InterPro" id="IPR002156">
    <property type="entry name" value="RNaseH_domain"/>
</dbReference>